<proteinExistence type="predicted"/>
<feature type="non-terminal residue" evidence="1">
    <location>
        <position position="56"/>
    </location>
</feature>
<evidence type="ECO:0000313" key="1">
    <source>
        <dbReference type="EMBL" id="MEQ2205717.1"/>
    </source>
</evidence>
<gene>
    <name evidence="1" type="ORF">XENOCAPTIV_011099</name>
</gene>
<name>A0ABV0RE20_9TELE</name>
<accession>A0ABV0RE20</accession>
<reference evidence="1 2" key="1">
    <citation type="submission" date="2021-06" db="EMBL/GenBank/DDBJ databases">
        <authorList>
            <person name="Palmer J.M."/>
        </authorList>
    </citation>
    <scope>NUCLEOTIDE SEQUENCE [LARGE SCALE GENOMIC DNA]</scope>
    <source>
        <strain evidence="1 2">XC_2019</strain>
        <tissue evidence="1">Muscle</tissue>
    </source>
</reference>
<keyword evidence="2" id="KW-1185">Reference proteome</keyword>
<evidence type="ECO:0000313" key="2">
    <source>
        <dbReference type="Proteomes" id="UP001434883"/>
    </source>
</evidence>
<dbReference type="EMBL" id="JAHRIN010042248">
    <property type="protein sequence ID" value="MEQ2205717.1"/>
    <property type="molecule type" value="Genomic_DNA"/>
</dbReference>
<protein>
    <submittedName>
        <fullName evidence="1">Uncharacterized protein</fullName>
    </submittedName>
</protein>
<comment type="caution">
    <text evidence="1">The sequence shown here is derived from an EMBL/GenBank/DDBJ whole genome shotgun (WGS) entry which is preliminary data.</text>
</comment>
<sequence>MGRDSQTCSLNSSWMMVHWLLSYGFFRYHASSSLAVFTSVRLQTKEGSTDTFSVYF</sequence>
<organism evidence="1 2">
    <name type="scientific">Xenoophorus captivus</name>
    <dbReference type="NCBI Taxonomy" id="1517983"/>
    <lineage>
        <taxon>Eukaryota</taxon>
        <taxon>Metazoa</taxon>
        <taxon>Chordata</taxon>
        <taxon>Craniata</taxon>
        <taxon>Vertebrata</taxon>
        <taxon>Euteleostomi</taxon>
        <taxon>Actinopterygii</taxon>
        <taxon>Neopterygii</taxon>
        <taxon>Teleostei</taxon>
        <taxon>Neoteleostei</taxon>
        <taxon>Acanthomorphata</taxon>
        <taxon>Ovalentaria</taxon>
        <taxon>Atherinomorphae</taxon>
        <taxon>Cyprinodontiformes</taxon>
        <taxon>Goodeidae</taxon>
        <taxon>Xenoophorus</taxon>
    </lineage>
</organism>
<dbReference type="Proteomes" id="UP001434883">
    <property type="component" value="Unassembled WGS sequence"/>
</dbReference>